<organism evidence="1 2">
    <name type="scientific">Enterovibrio nigricans DSM 22720</name>
    <dbReference type="NCBI Taxonomy" id="1121868"/>
    <lineage>
        <taxon>Bacteria</taxon>
        <taxon>Pseudomonadati</taxon>
        <taxon>Pseudomonadota</taxon>
        <taxon>Gammaproteobacteria</taxon>
        <taxon>Vibrionales</taxon>
        <taxon>Vibrionaceae</taxon>
        <taxon>Enterovibrio</taxon>
    </lineage>
</organism>
<reference evidence="2" key="1">
    <citation type="submission" date="2017-02" db="EMBL/GenBank/DDBJ databases">
        <authorList>
            <person name="Varghese N."/>
            <person name="Submissions S."/>
        </authorList>
    </citation>
    <scope>NUCLEOTIDE SEQUENCE [LARGE SCALE GENOMIC DNA]</scope>
    <source>
        <strain evidence="2">DSM 22720</strain>
    </source>
</reference>
<sequence>MKIRELSPQEELAFASSALETLAEATLEHGYFLRPEVIKIMLSITEGQDRILPSKHYQDAEQ</sequence>
<dbReference type="EMBL" id="FUXU01000046">
    <property type="protein sequence ID" value="SKA59618.1"/>
    <property type="molecule type" value="Genomic_DNA"/>
</dbReference>
<protein>
    <submittedName>
        <fullName evidence="1">Uncharacterized protein</fullName>
    </submittedName>
</protein>
<accession>A0A1T4V3X6</accession>
<name>A0A1T4V3X6_9GAMM</name>
<gene>
    <name evidence="1" type="ORF">SAMN02745132_03157</name>
</gene>
<proteinExistence type="predicted"/>
<dbReference type="Proteomes" id="UP000190162">
    <property type="component" value="Unassembled WGS sequence"/>
</dbReference>
<dbReference type="RefSeq" id="WP_078753394.1">
    <property type="nucleotide sequence ID" value="NZ_FUXU01000046.1"/>
</dbReference>
<dbReference type="AlphaFoldDB" id="A0A1T4V3X6"/>
<evidence type="ECO:0000313" key="1">
    <source>
        <dbReference type="EMBL" id="SKA59618.1"/>
    </source>
</evidence>
<keyword evidence="2" id="KW-1185">Reference proteome</keyword>
<evidence type="ECO:0000313" key="2">
    <source>
        <dbReference type="Proteomes" id="UP000190162"/>
    </source>
</evidence>